<dbReference type="Proteomes" id="UP001201701">
    <property type="component" value="Unassembled WGS sequence"/>
</dbReference>
<feature type="transmembrane region" description="Helical" evidence="1">
    <location>
        <begin position="70"/>
        <end position="90"/>
    </location>
</feature>
<name>A0ABS9Q973_9HYPH</name>
<sequence>MADFHVMAGAHGLELPTVRRITISDLFDALRRGAEDFWAKPSHYVFLGLIYPIVGLILTQWSSGSNAIQLVYPLMTGFALVGPFAAIGLYEMSRRLERGMDTSWKRAFDVRHSPALPSIAVIGIMLMAIFLLWLFTAQSIYTAYFGEQPPTSMGTFVRDVLTTSHGLGLILWGNIVGFFFALVVLATTVIAFPLLLDRDVGVVSATETSVRAVAMNPVPMLAWGLIVAVLLVIGSIPLFAGLAIVMPILGHATWHLYRKVVEPEPRADRRPM</sequence>
<keyword evidence="3" id="KW-1185">Reference proteome</keyword>
<keyword evidence="1" id="KW-0812">Transmembrane</keyword>
<feature type="transmembrane region" description="Helical" evidence="1">
    <location>
        <begin position="169"/>
        <end position="196"/>
    </location>
</feature>
<comment type="caution">
    <text evidence="2">The sequence shown here is derived from an EMBL/GenBank/DDBJ whole genome shotgun (WGS) entry which is preliminary data.</text>
</comment>
<evidence type="ECO:0000313" key="3">
    <source>
        <dbReference type="Proteomes" id="UP001201701"/>
    </source>
</evidence>
<proteinExistence type="predicted"/>
<protein>
    <submittedName>
        <fullName evidence="2">DUF2189 domain-containing protein</fullName>
    </submittedName>
</protein>
<organism evidence="2 3">
    <name type="scientific">Mesorhizobium retamae</name>
    <dbReference type="NCBI Taxonomy" id="2912854"/>
    <lineage>
        <taxon>Bacteria</taxon>
        <taxon>Pseudomonadati</taxon>
        <taxon>Pseudomonadota</taxon>
        <taxon>Alphaproteobacteria</taxon>
        <taxon>Hyphomicrobiales</taxon>
        <taxon>Phyllobacteriaceae</taxon>
        <taxon>Mesorhizobium</taxon>
    </lineage>
</organism>
<dbReference type="RefSeq" id="WP_239361910.1">
    <property type="nucleotide sequence ID" value="NZ_JAKREW010000001.1"/>
</dbReference>
<keyword evidence="1" id="KW-0472">Membrane</keyword>
<feature type="transmembrane region" description="Helical" evidence="1">
    <location>
        <begin position="115"/>
        <end position="135"/>
    </location>
</feature>
<dbReference type="InterPro" id="IPR018692">
    <property type="entry name" value="DUF2189"/>
</dbReference>
<feature type="transmembrane region" description="Helical" evidence="1">
    <location>
        <begin position="44"/>
        <end position="64"/>
    </location>
</feature>
<keyword evidence="1" id="KW-1133">Transmembrane helix</keyword>
<dbReference type="EMBL" id="JAKREW010000001">
    <property type="protein sequence ID" value="MCG7503964.1"/>
    <property type="molecule type" value="Genomic_DNA"/>
</dbReference>
<feature type="transmembrane region" description="Helical" evidence="1">
    <location>
        <begin position="221"/>
        <end position="249"/>
    </location>
</feature>
<accession>A0ABS9Q973</accession>
<evidence type="ECO:0000313" key="2">
    <source>
        <dbReference type="EMBL" id="MCG7503964.1"/>
    </source>
</evidence>
<evidence type="ECO:0000256" key="1">
    <source>
        <dbReference type="SAM" id="Phobius"/>
    </source>
</evidence>
<gene>
    <name evidence="2" type="ORF">L4923_02905</name>
</gene>
<reference evidence="2 3" key="1">
    <citation type="submission" date="2022-02" db="EMBL/GenBank/DDBJ databases">
        <title>Draft genome sequence of Mezorhizobium retamae strain IRAMC:0171 isolated from Retama raetam nodules.</title>
        <authorList>
            <person name="Bengaied R."/>
            <person name="Sbissi I."/>
            <person name="Huber K."/>
            <person name="Ghodbane F."/>
            <person name="Nouioui I."/>
            <person name="Tarhouni M."/>
            <person name="Gtari M."/>
        </authorList>
    </citation>
    <scope>NUCLEOTIDE SEQUENCE [LARGE SCALE GENOMIC DNA]</scope>
    <source>
        <strain evidence="2 3">IRAMC:0171</strain>
    </source>
</reference>
<dbReference type="Pfam" id="PF09955">
    <property type="entry name" value="DUF2189"/>
    <property type="match status" value="1"/>
</dbReference>